<dbReference type="Proteomes" id="UP000310506">
    <property type="component" value="Unassembled WGS sequence"/>
</dbReference>
<accession>A0A4S3B032</accession>
<dbReference type="GO" id="GO:0022857">
    <property type="term" value="F:transmembrane transporter activity"/>
    <property type="evidence" value="ECO:0007669"/>
    <property type="project" value="InterPro"/>
</dbReference>
<keyword evidence="3" id="KW-0813">Transport</keyword>
<keyword evidence="7 8" id="KW-0472">Membrane</keyword>
<comment type="subcellular location">
    <subcellularLocation>
        <location evidence="1">Cell membrane</location>
        <topology evidence="1">Multi-pass membrane protein</topology>
    </subcellularLocation>
</comment>
<evidence type="ECO:0000256" key="3">
    <source>
        <dbReference type="ARBA" id="ARBA00022448"/>
    </source>
</evidence>
<evidence type="ECO:0000313" key="10">
    <source>
        <dbReference type="Proteomes" id="UP000310506"/>
    </source>
</evidence>
<keyword evidence="5 8" id="KW-0812">Transmembrane</keyword>
<sequence length="99" mass="11253">MCLTRTLAAIAVVSSLVVCGAFMQSLLRNELRNLGTLRMSSGLFVCLYITILISSAYTSVPILLFNWRDDRGYYYFFQVDHKERKISSTDDYATHGIET</sequence>
<feature type="transmembrane region" description="Helical" evidence="8">
    <location>
        <begin position="7"/>
        <end position="27"/>
    </location>
</feature>
<comment type="caution">
    <text evidence="9">The sequence shown here is derived from an EMBL/GenBank/DDBJ whole genome shotgun (WGS) entry which is preliminary data.</text>
</comment>
<evidence type="ECO:0000256" key="4">
    <source>
        <dbReference type="ARBA" id="ARBA00022475"/>
    </source>
</evidence>
<keyword evidence="4" id="KW-1003">Cell membrane</keyword>
<dbReference type="RefSeq" id="WP_136137929.1">
    <property type="nucleotide sequence ID" value="NZ_SDGV01000042.1"/>
</dbReference>
<dbReference type="InterPro" id="IPR000522">
    <property type="entry name" value="ABC_transptr_permease_BtuC"/>
</dbReference>
<evidence type="ECO:0000313" key="9">
    <source>
        <dbReference type="EMBL" id="THB60112.1"/>
    </source>
</evidence>
<evidence type="ECO:0000256" key="6">
    <source>
        <dbReference type="ARBA" id="ARBA00022989"/>
    </source>
</evidence>
<dbReference type="SUPFAM" id="SSF81345">
    <property type="entry name" value="ABC transporter involved in vitamin B12 uptake, BtuC"/>
    <property type="match status" value="1"/>
</dbReference>
<proteinExistence type="inferred from homology"/>
<dbReference type="EMBL" id="SDGV01000042">
    <property type="protein sequence ID" value="THB60112.1"/>
    <property type="molecule type" value="Genomic_DNA"/>
</dbReference>
<evidence type="ECO:0000256" key="8">
    <source>
        <dbReference type="SAM" id="Phobius"/>
    </source>
</evidence>
<dbReference type="Gene3D" id="1.10.3470.10">
    <property type="entry name" value="ABC transporter involved in vitamin B12 uptake, BtuC"/>
    <property type="match status" value="1"/>
</dbReference>
<dbReference type="GO" id="GO:0005886">
    <property type="term" value="C:plasma membrane"/>
    <property type="evidence" value="ECO:0007669"/>
    <property type="project" value="UniProtKB-SubCell"/>
</dbReference>
<name>A0A4S3B032_9ENTE</name>
<evidence type="ECO:0000256" key="5">
    <source>
        <dbReference type="ARBA" id="ARBA00022692"/>
    </source>
</evidence>
<protein>
    <submittedName>
        <fullName evidence="9">Uncharacterized protein</fullName>
    </submittedName>
</protein>
<organism evidence="9 10">
    <name type="scientific">Vagococcus silagei</name>
    <dbReference type="NCBI Taxonomy" id="2508885"/>
    <lineage>
        <taxon>Bacteria</taxon>
        <taxon>Bacillati</taxon>
        <taxon>Bacillota</taxon>
        <taxon>Bacilli</taxon>
        <taxon>Lactobacillales</taxon>
        <taxon>Enterococcaceae</taxon>
        <taxon>Vagococcus</taxon>
    </lineage>
</organism>
<dbReference type="InterPro" id="IPR037294">
    <property type="entry name" value="ABC_BtuC-like"/>
</dbReference>
<evidence type="ECO:0000256" key="7">
    <source>
        <dbReference type="ARBA" id="ARBA00023136"/>
    </source>
</evidence>
<dbReference type="AlphaFoldDB" id="A0A4S3B032"/>
<evidence type="ECO:0000256" key="1">
    <source>
        <dbReference type="ARBA" id="ARBA00004651"/>
    </source>
</evidence>
<keyword evidence="10" id="KW-1185">Reference proteome</keyword>
<feature type="transmembrane region" description="Helical" evidence="8">
    <location>
        <begin position="39"/>
        <end position="65"/>
    </location>
</feature>
<gene>
    <name evidence="9" type="ORF">ESZ54_12135</name>
</gene>
<dbReference type="Pfam" id="PF01032">
    <property type="entry name" value="FecCD"/>
    <property type="match status" value="1"/>
</dbReference>
<reference evidence="9 10" key="1">
    <citation type="submission" date="2019-01" db="EMBL/GenBank/DDBJ databases">
        <title>Vagococcus silagei sp. nov. isolated from brewer's grain.</title>
        <authorList>
            <person name="Guu J.-R."/>
        </authorList>
    </citation>
    <scope>NUCLEOTIDE SEQUENCE [LARGE SCALE GENOMIC DNA]</scope>
    <source>
        <strain evidence="9 10">2B-2</strain>
    </source>
</reference>
<comment type="similarity">
    <text evidence="2">Belongs to the binding-protein-dependent transport system permease family. FecCD subfamily.</text>
</comment>
<evidence type="ECO:0000256" key="2">
    <source>
        <dbReference type="ARBA" id="ARBA00007935"/>
    </source>
</evidence>
<keyword evidence="6 8" id="KW-1133">Transmembrane helix</keyword>